<evidence type="ECO:0000259" key="8">
    <source>
        <dbReference type="Pfam" id="PF01435"/>
    </source>
</evidence>
<keyword evidence="4" id="KW-0378">Hydrolase</keyword>
<dbReference type="Pfam" id="PF01435">
    <property type="entry name" value="Peptidase_M48"/>
    <property type="match status" value="1"/>
</dbReference>
<evidence type="ECO:0000313" key="9">
    <source>
        <dbReference type="EMBL" id="MFC3712219.1"/>
    </source>
</evidence>
<protein>
    <submittedName>
        <fullName evidence="9">M48 family metalloprotease</fullName>
    </submittedName>
</protein>
<keyword evidence="5" id="KW-0862">Zinc</keyword>
<comment type="caution">
    <text evidence="9">The sequence shown here is derived from an EMBL/GenBank/DDBJ whole genome shotgun (WGS) entry which is preliminary data.</text>
</comment>
<evidence type="ECO:0000313" key="10">
    <source>
        <dbReference type="Proteomes" id="UP001595615"/>
    </source>
</evidence>
<keyword evidence="10" id="KW-1185">Reference proteome</keyword>
<dbReference type="CDD" id="cd07324">
    <property type="entry name" value="M48C_Oma1-like"/>
    <property type="match status" value="1"/>
</dbReference>
<dbReference type="PANTHER" id="PTHR22726">
    <property type="entry name" value="METALLOENDOPEPTIDASE OMA1"/>
    <property type="match status" value="1"/>
</dbReference>
<dbReference type="InterPro" id="IPR001915">
    <property type="entry name" value="Peptidase_M48"/>
</dbReference>
<dbReference type="EMBL" id="JBHRXV010000004">
    <property type="protein sequence ID" value="MFC3712219.1"/>
    <property type="molecule type" value="Genomic_DNA"/>
</dbReference>
<evidence type="ECO:0000256" key="2">
    <source>
        <dbReference type="ARBA" id="ARBA00022670"/>
    </source>
</evidence>
<feature type="chain" id="PRO_5046909841" evidence="7">
    <location>
        <begin position="25"/>
        <end position="489"/>
    </location>
</feature>
<gene>
    <name evidence="9" type="ORF">ACFOMD_06540</name>
</gene>
<sequence>MTRRHSASFLAIAAVTAVALSAGAAQRADAQARGISESDRRLGAQEHPKILAEFGGAYNGPGVAMVNKVGKSIAVQSGIAATGSECTVTLLNTTVVNAFAIPGCYTYVTRGLLSIMNDEAELASVIGHEIGHVAARHSQKRQQRSTIAGLGSVLAGIFLGGQVAQLANIFAQANVLSYSRSQEFQSDDLGIRYMNAAGYDPYASADMLKSLGDQSALESRLRGQTEAAQVPTWQRSHPLTTDRVNRATQTAQKTGVRPGQKARNADQYFAAVDGMLYGDDPSQGYAEDSVFSHPTLKIRFQAPQGFYLNNATDSVTMEGPNNLRAQFSGGRLSGSLDNYVTGVAQALVGQSQGVQAGSIQRTNINGMPVSILPLRARTQSGNVDVQIVGYQWDSGTAYHFVTIAPAGSSGNFESLIRSLRRLSDSEAAALRPRVIDVVTVGAGDTIQSMARRMAFSNYQQERFLVLNDRQANQPLRPGEKVKIIVYGRG</sequence>
<evidence type="ECO:0000256" key="7">
    <source>
        <dbReference type="SAM" id="SignalP"/>
    </source>
</evidence>
<evidence type="ECO:0000256" key="1">
    <source>
        <dbReference type="ARBA" id="ARBA00001947"/>
    </source>
</evidence>
<dbReference type="PANTHER" id="PTHR22726:SF1">
    <property type="entry name" value="METALLOENDOPEPTIDASE OMA1, MITOCHONDRIAL"/>
    <property type="match status" value="1"/>
</dbReference>
<comment type="cofactor">
    <cofactor evidence="1">
        <name>Zn(2+)</name>
        <dbReference type="ChEBI" id="CHEBI:29105"/>
    </cofactor>
</comment>
<evidence type="ECO:0000256" key="6">
    <source>
        <dbReference type="ARBA" id="ARBA00023049"/>
    </source>
</evidence>
<evidence type="ECO:0000256" key="3">
    <source>
        <dbReference type="ARBA" id="ARBA00022723"/>
    </source>
</evidence>
<keyword evidence="2" id="KW-0645">Protease</keyword>
<evidence type="ECO:0000256" key="5">
    <source>
        <dbReference type="ARBA" id="ARBA00022833"/>
    </source>
</evidence>
<name>A0ABV7X7U5_9SPHN</name>
<accession>A0ABV7X7U5</accession>
<dbReference type="RefSeq" id="WP_380858660.1">
    <property type="nucleotide sequence ID" value="NZ_JBHRXV010000004.1"/>
</dbReference>
<dbReference type="InterPro" id="IPR051156">
    <property type="entry name" value="Mito/Outer_Membr_Metalloprot"/>
</dbReference>
<organism evidence="9 10">
    <name type="scientific">Sphingoaurantiacus capsulatus</name>
    <dbReference type="NCBI Taxonomy" id="1771310"/>
    <lineage>
        <taxon>Bacteria</taxon>
        <taxon>Pseudomonadati</taxon>
        <taxon>Pseudomonadota</taxon>
        <taxon>Alphaproteobacteria</taxon>
        <taxon>Sphingomonadales</taxon>
        <taxon>Sphingosinicellaceae</taxon>
        <taxon>Sphingoaurantiacus</taxon>
    </lineage>
</organism>
<feature type="signal peptide" evidence="7">
    <location>
        <begin position="1"/>
        <end position="24"/>
    </location>
</feature>
<evidence type="ECO:0000256" key="4">
    <source>
        <dbReference type="ARBA" id="ARBA00022801"/>
    </source>
</evidence>
<dbReference type="Gene3D" id="3.30.2010.10">
    <property type="entry name" value="Metalloproteases ('zincins'), catalytic domain"/>
    <property type="match status" value="1"/>
</dbReference>
<keyword evidence="7" id="KW-0732">Signal</keyword>
<feature type="domain" description="Peptidase M48" evidence="8">
    <location>
        <begin position="66"/>
        <end position="249"/>
    </location>
</feature>
<keyword evidence="6 9" id="KW-0482">Metalloprotease</keyword>
<dbReference type="GO" id="GO:0008237">
    <property type="term" value="F:metallopeptidase activity"/>
    <property type="evidence" value="ECO:0007669"/>
    <property type="project" value="UniProtKB-KW"/>
</dbReference>
<proteinExistence type="predicted"/>
<keyword evidence="3" id="KW-0479">Metal-binding</keyword>
<dbReference type="Proteomes" id="UP001595615">
    <property type="component" value="Unassembled WGS sequence"/>
</dbReference>
<reference evidence="10" key="1">
    <citation type="journal article" date="2019" name="Int. J. Syst. Evol. Microbiol.">
        <title>The Global Catalogue of Microorganisms (GCM) 10K type strain sequencing project: providing services to taxonomists for standard genome sequencing and annotation.</title>
        <authorList>
            <consortium name="The Broad Institute Genomics Platform"/>
            <consortium name="The Broad Institute Genome Sequencing Center for Infectious Disease"/>
            <person name="Wu L."/>
            <person name="Ma J."/>
        </authorList>
    </citation>
    <scope>NUCLEOTIDE SEQUENCE [LARGE SCALE GENOMIC DNA]</scope>
    <source>
        <strain evidence="10">KCTC 42644</strain>
    </source>
</reference>